<dbReference type="PRINTS" id="PR00081">
    <property type="entry name" value="GDHRDH"/>
</dbReference>
<accession>A0A316AEH6</accession>
<evidence type="ECO:0000313" key="3">
    <source>
        <dbReference type="EMBL" id="PWJ55678.1"/>
    </source>
</evidence>
<organism evidence="3 4">
    <name type="scientific">Quadrisphaera granulorum</name>
    <dbReference type="NCBI Taxonomy" id="317664"/>
    <lineage>
        <taxon>Bacteria</taxon>
        <taxon>Bacillati</taxon>
        <taxon>Actinomycetota</taxon>
        <taxon>Actinomycetes</taxon>
        <taxon>Kineosporiales</taxon>
        <taxon>Kineosporiaceae</taxon>
        <taxon>Quadrisphaera</taxon>
    </lineage>
</organism>
<protein>
    <submittedName>
        <fullName evidence="3">Meso-butanediol dehydrogenase/(S,S)-butanediol dehydrogenase/diacetyl reductase</fullName>
    </submittedName>
</protein>
<keyword evidence="2" id="KW-0560">Oxidoreductase</keyword>
<dbReference type="PROSITE" id="PS00061">
    <property type="entry name" value="ADH_SHORT"/>
    <property type="match status" value="1"/>
</dbReference>
<dbReference type="InterPro" id="IPR020904">
    <property type="entry name" value="Sc_DH/Rdtase_CS"/>
</dbReference>
<dbReference type="PRINTS" id="PR00080">
    <property type="entry name" value="SDRFAMILY"/>
</dbReference>
<evidence type="ECO:0000313" key="4">
    <source>
        <dbReference type="Proteomes" id="UP000245469"/>
    </source>
</evidence>
<proteinExistence type="inferred from homology"/>
<dbReference type="FunFam" id="3.40.50.720:FF:000084">
    <property type="entry name" value="Short-chain dehydrogenase reductase"/>
    <property type="match status" value="1"/>
</dbReference>
<dbReference type="GO" id="GO:0006633">
    <property type="term" value="P:fatty acid biosynthetic process"/>
    <property type="evidence" value="ECO:0007669"/>
    <property type="project" value="TreeGrafter"/>
</dbReference>
<reference evidence="3 4" key="1">
    <citation type="submission" date="2018-03" db="EMBL/GenBank/DDBJ databases">
        <title>Genomic Encyclopedia of Archaeal and Bacterial Type Strains, Phase II (KMG-II): from individual species to whole genera.</title>
        <authorList>
            <person name="Goeker M."/>
        </authorList>
    </citation>
    <scope>NUCLEOTIDE SEQUENCE [LARGE SCALE GENOMIC DNA]</scope>
    <source>
        <strain evidence="3 4">DSM 44889</strain>
    </source>
</reference>
<dbReference type="OrthoDB" id="9804774at2"/>
<dbReference type="Gene3D" id="3.40.50.720">
    <property type="entry name" value="NAD(P)-binding Rossmann-like Domain"/>
    <property type="match status" value="1"/>
</dbReference>
<name>A0A316AEH6_9ACTN</name>
<dbReference type="EMBL" id="QGDQ01000002">
    <property type="protein sequence ID" value="PWJ55678.1"/>
    <property type="molecule type" value="Genomic_DNA"/>
</dbReference>
<dbReference type="RefSeq" id="WP_109772766.1">
    <property type="nucleotide sequence ID" value="NZ_QGDQ01000002.1"/>
</dbReference>
<dbReference type="AlphaFoldDB" id="A0A316AEH6"/>
<dbReference type="GO" id="GO:0048038">
    <property type="term" value="F:quinone binding"/>
    <property type="evidence" value="ECO:0007669"/>
    <property type="project" value="TreeGrafter"/>
</dbReference>
<dbReference type="Proteomes" id="UP000245469">
    <property type="component" value="Unassembled WGS sequence"/>
</dbReference>
<comment type="similarity">
    <text evidence="1">Belongs to the short-chain dehydrogenases/reductases (SDR) family.</text>
</comment>
<dbReference type="PANTHER" id="PTHR42760">
    <property type="entry name" value="SHORT-CHAIN DEHYDROGENASES/REDUCTASES FAMILY MEMBER"/>
    <property type="match status" value="1"/>
</dbReference>
<comment type="caution">
    <text evidence="3">The sequence shown here is derived from an EMBL/GenBank/DDBJ whole genome shotgun (WGS) entry which is preliminary data.</text>
</comment>
<dbReference type="InterPro" id="IPR002347">
    <property type="entry name" value="SDR_fam"/>
</dbReference>
<keyword evidence="4" id="KW-1185">Reference proteome</keyword>
<evidence type="ECO:0000256" key="2">
    <source>
        <dbReference type="ARBA" id="ARBA00023002"/>
    </source>
</evidence>
<dbReference type="PANTHER" id="PTHR42760:SF121">
    <property type="entry name" value="3-OXOACYL-(ACYL-CARRIER-PROTEIN) REDUCTASE"/>
    <property type="match status" value="1"/>
</dbReference>
<evidence type="ECO:0000256" key="1">
    <source>
        <dbReference type="ARBA" id="ARBA00006484"/>
    </source>
</evidence>
<dbReference type="InterPro" id="IPR036291">
    <property type="entry name" value="NAD(P)-bd_dom_sf"/>
</dbReference>
<sequence length="270" mass="27465">MSGPSQPSGPTGRRSAVVTGAAGGIGQAVAARLAADGLAVTLLDLERSAAALAAVEDRLQEAAGAQVRSDHADVTDEHSVERALQAHAEAFGGLDVVVANAGIAMTAPLLETTTQQWDTTMAVNVRGVANCYRSGARLMIAQGRGGRLIGAASVAAHRAGRWQSAYSASKFAVRGLTQAVALELAEHQITANCYSPGVVQTAMWDGIDAAVAERTGAQPGAPMAAMTGQIALGRLQTPDDVAGVVSFLASPDAAYITGQSVVVDGGMWFS</sequence>
<gene>
    <name evidence="3" type="ORF">BXY45_10241</name>
</gene>
<dbReference type="GO" id="GO:0016616">
    <property type="term" value="F:oxidoreductase activity, acting on the CH-OH group of donors, NAD or NADP as acceptor"/>
    <property type="evidence" value="ECO:0007669"/>
    <property type="project" value="TreeGrafter"/>
</dbReference>
<dbReference type="SUPFAM" id="SSF51735">
    <property type="entry name" value="NAD(P)-binding Rossmann-fold domains"/>
    <property type="match status" value="1"/>
</dbReference>
<dbReference type="Pfam" id="PF13561">
    <property type="entry name" value="adh_short_C2"/>
    <property type="match status" value="1"/>
</dbReference>